<accession>A0A7V5HNA3</accession>
<name>A0A7V5HNA3_UNCW3</name>
<dbReference type="Proteomes" id="UP000886050">
    <property type="component" value="Unassembled WGS sequence"/>
</dbReference>
<comment type="caution">
    <text evidence="1">The sequence shown here is derived from an EMBL/GenBank/DDBJ whole genome shotgun (WGS) entry which is preliminary data.</text>
</comment>
<sequence length="213" mass="24785">MHDSKLKEAASLMQEKCRVFDKLRGSMRIALPSGKLGLNDQGTGESIKTIESRVKIFYEWLCNYDKKSKEDYRKMIQQIDKYWEKLFADPIKVKTLDGEISILPQRTNNILEQFFRDLKRSHCKKTGFASINKTLKAMLADTPLVKNLDNQNYMNILLKDKANLEERFAEIDSTMVREELMKREQASQKIAPEIVKLIKEPQFPKAFAALFMV</sequence>
<dbReference type="AlphaFoldDB" id="A0A7V5HNA3"/>
<gene>
    <name evidence="1" type="ORF">ENL43_03325</name>
</gene>
<evidence type="ECO:0000313" key="1">
    <source>
        <dbReference type="EMBL" id="HHF53377.1"/>
    </source>
</evidence>
<proteinExistence type="predicted"/>
<organism evidence="1">
    <name type="scientific">candidate division WOR-3 bacterium</name>
    <dbReference type="NCBI Taxonomy" id="2052148"/>
    <lineage>
        <taxon>Bacteria</taxon>
        <taxon>Bacteria division WOR-3</taxon>
    </lineage>
</organism>
<dbReference type="EMBL" id="DRTX01000167">
    <property type="protein sequence ID" value="HHF53377.1"/>
    <property type="molecule type" value="Genomic_DNA"/>
</dbReference>
<reference evidence="1" key="1">
    <citation type="journal article" date="2020" name="mSystems">
        <title>Genome- and Community-Level Interaction Insights into Carbon Utilization and Element Cycling Functions of Hydrothermarchaeota in Hydrothermal Sediment.</title>
        <authorList>
            <person name="Zhou Z."/>
            <person name="Liu Y."/>
            <person name="Xu W."/>
            <person name="Pan J."/>
            <person name="Luo Z.H."/>
            <person name="Li M."/>
        </authorList>
    </citation>
    <scope>NUCLEOTIDE SEQUENCE [LARGE SCALE GENOMIC DNA]</scope>
    <source>
        <strain evidence="1">HyVt-96</strain>
    </source>
</reference>
<protein>
    <submittedName>
        <fullName evidence="1">Uncharacterized protein</fullName>
    </submittedName>
</protein>